<evidence type="ECO:0000256" key="1">
    <source>
        <dbReference type="ARBA" id="ARBA00004651"/>
    </source>
</evidence>
<gene>
    <name evidence="14" type="ORF">O3M35_012070</name>
</gene>
<keyword evidence="4 12" id="KW-0812">Transmembrane</keyword>
<dbReference type="Gene3D" id="2.10.50.30">
    <property type="entry name" value="GPCR, family 3, nine cysteines domain"/>
    <property type="match status" value="1"/>
</dbReference>
<evidence type="ECO:0000256" key="10">
    <source>
        <dbReference type="ARBA" id="ARBA00023224"/>
    </source>
</evidence>
<dbReference type="PROSITE" id="PS00981">
    <property type="entry name" value="G_PROTEIN_RECEP_F3_3"/>
    <property type="match status" value="1"/>
</dbReference>
<feature type="domain" description="G-protein coupled receptors family 3 profile" evidence="13">
    <location>
        <begin position="80"/>
        <end position="345"/>
    </location>
</feature>
<dbReference type="InterPro" id="IPR011500">
    <property type="entry name" value="GPCR_3_9-Cys_dom"/>
</dbReference>
<dbReference type="Pfam" id="PF00003">
    <property type="entry name" value="7tm_3"/>
    <property type="match status" value="1"/>
</dbReference>
<dbReference type="InterPro" id="IPR017979">
    <property type="entry name" value="GPCR_3_CS"/>
</dbReference>
<dbReference type="AlphaFoldDB" id="A0AAW1CRW2"/>
<dbReference type="InterPro" id="IPR038550">
    <property type="entry name" value="GPCR_3_9-Cys_sf"/>
</dbReference>
<feature type="transmembrane region" description="Helical" evidence="12">
    <location>
        <begin position="238"/>
        <end position="261"/>
    </location>
</feature>
<evidence type="ECO:0000256" key="5">
    <source>
        <dbReference type="ARBA" id="ARBA00022989"/>
    </source>
</evidence>
<dbReference type="PANTHER" id="PTHR24060">
    <property type="entry name" value="METABOTROPIC GLUTAMATE RECEPTOR"/>
    <property type="match status" value="1"/>
</dbReference>
<comment type="similarity">
    <text evidence="2">Belongs to the G-protein coupled receptor 3 family.</text>
</comment>
<feature type="transmembrane region" description="Helical" evidence="12">
    <location>
        <begin position="192"/>
        <end position="213"/>
    </location>
</feature>
<feature type="transmembrane region" description="Helical" evidence="12">
    <location>
        <begin position="150"/>
        <end position="171"/>
    </location>
</feature>
<keyword evidence="15" id="KW-1185">Reference proteome</keyword>
<feature type="transmembrane region" description="Helical" evidence="12">
    <location>
        <begin position="306"/>
        <end position="331"/>
    </location>
</feature>
<keyword evidence="10" id="KW-0807">Transducer</keyword>
<dbReference type="PROSITE" id="PS50259">
    <property type="entry name" value="G_PROTEIN_RECEP_F3_4"/>
    <property type="match status" value="1"/>
</dbReference>
<keyword evidence="5 12" id="KW-1133">Transmembrane helix</keyword>
<dbReference type="PRINTS" id="PR00248">
    <property type="entry name" value="GPCRMGR"/>
</dbReference>
<organism evidence="14 15">
    <name type="scientific">Rhynocoris fuscipes</name>
    <dbReference type="NCBI Taxonomy" id="488301"/>
    <lineage>
        <taxon>Eukaryota</taxon>
        <taxon>Metazoa</taxon>
        <taxon>Ecdysozoa</taxon>
        <taxon>Arthropoda</taxon>
        <taxon>Hexapoda</taxon>
        <taxon>Insecta</taxon>
        <taxon>Pterygota</taxon>
        <taxon>Neoptera</taxon>
        <taxon>Paraneoptera</taxon>
        <taxon>Hemiptera</taxon>
        <taxon>Heteroptera</taxon>
        <taxon>Panheteroptera</taxon>
        <taxon>Cimicomorpha</taxon>
        <taxon>Reduviidae</taxon>
        <taxon>Harpactorinae</taxon>
        <taxon>Harpactorini</taxon>
        <taxon>Rhynocoris</taxon>
    </lineage>
</organism>
<reference evidence="14 15" key="1">
    <citation type="submission" date="2022-12" db="EMBL/GenBank/DDBJ databases">
        <title>Chromosome-level genome assembly of true bugs.</title>
        <authorList>
            <person name="Ma L."/>
            <person name="Li H."/>
        </authorList>
    </citation>
    <scope>NUCLEOTIDE SEQUENCE [LARGE SCALE GENOMIC DNA]</scope>
    <source>
        <strain evidence="14">Lab_2022b</strain>
    </source>
</reference>
<evidence type="ECO:0000259" key="13">
    <source>
        <dbReference type="PROSITE" id="PS50259"/>
    </source>
</evidence>
<dbReference type="Pfam" id="PF07562">
    <property type="entry name" value="NCD3G"/>
    <property type="match status" value="1"/>
</dbReference>
<dbReference type="GO" id="GO:0005886">
    <property type="term" value="C:plasma membrane"/>
    <property type="evidence" value="ECO:0007669"/>
    <property type="project" value="UniProtKB-SubCell"/>
</dbReference>
<keyword evidence="7 12" id="KW-0472">Membrane</keyword>
<dbReference type="EMBL" id="JAPXFL010000009">
    <property type="protein sequence ID" value="KAK9501334.1"/>
    <property type="molecule type" value="Genomic_DNA"/>
</dbReference>
<evidence type="ECO:0000256" key="6">
    <source>
        <dbReference type="ARBA" id="ARBA00023040"/>
    </source>
</evidence>
<comment type="function">
    <text evidence="11">G-protein coupled receptor for glutamate. Ligand binding causes a conformation change that triggers signaling via guanine nucleotide-binding proteins (G proteins) and modulates the activity of down-stream effectors.</text>
</comment>
<feature type="transmembrane region" description="Helical" evidence="12">
    <location>
        <begin position="118"/>
        <end position="138"/>
    </location>
</feature>
<accession>A0AAW1CRW2</accession>
<evidence type="ECO:0000256" key="12">
    <source>
        <dbReference type="SAM" id="Phobius"/>
    </source>
</evidence>
<evidence type="ECO:0000256" key="9">
    <source>
        <dbReference type="ARBA" id="ARBA00023180"/>
    </source>
</evidence>
<keyword evidence="8" id="KW-0675">Receptor</keyword>
<feature type="transmembrane region" description="Helical" evidence="12">
    <location>
        <begin position="273"/>
        <end position="294"/>
    </location>
</feature>
<evidence type="ECO:0000256" key="3">
    <source>
        <dbReference type="ARBA" id="ARBA00022475"/>
    </source>
</evidence>
<protein>
    <recommendedName>
        <fullName evidence="13">G-protein coupled receptors family 3 profile domain-containing protein</fullName>
    </recommendedName>
</protein>
<dbReference type="CDD" id="cd15045">
    <property type="entry name" value="7tmC_mGluRs"/>
    <property type="match status" value="1"/>
</dbReference>
<sequence length="364" mass="40455">MGQAGVPESVCSLPCEVGQAKTYVEGESCCWHCFNCTQYQIRHPVEETQCVICPFGKIPDSNHEACLDIPEVFLRPDSPWAIGAMSFSSGGILITLLVVSVFLRHNDTPVVKAAGRELTYVLLVGLLLCYLMTFLLVLKPTDVVCGFQRFGAGFCFTVVYAALLTKTNRISRIFNASKRTAKRPSFITPRSQLIICSGLVFVQVLVNTLWMLISPPKAIHHYPTRDDNLLVCSSYVDASYMIAFGYPILLIVVCTVYAVLTRNIPEAFNESKHIGFTMYTTCVIWLAFVPLYFATANHMPMRITSMSVAISLSANVTIVCLFSPKLYIILIRPERNVRQSMMPNYRCANKSNSLPSKSANAPSK</sequence>
<evidence type="ECO:0000256" key="11">
    <source>
        <dbReference type="ARBA" id="ARBA00054813"/>
    </source>
</evidence>
<dbReference type="Proteomes" id="UP001461498">
    <property type="component" value="Unassembled WGS sequence"/>
</dbReference>
<keyword evidence="6" id="KW-0297">G-protein coupled receptor</keyword>
<comment type="caution">
    <text evidence="14">The sequence shown here is derived from an EMBL/GenBank/DDBJ whole genome shotgun (WGS) entry which is preliminary data.</text>
</comment>
<dbReference type="InterPro" id="IPR017978">
    <property type="entry name" value="GPCR_3_C"/>
</dbReference>
<proteinExistence type="inferred from homology"/>
<evidence type="ECO:0000256" key="4">
    <source>
        <dbReference type="ARBA" id="ARBA00022692"/>
    </source>
</evidence>
<dbReference type="InterPro" id="IPR000337">
    <property type="entry name" value="GPCR_3"/>
</dbReference>
<keyword evidence="3" id="KW-1003">Cell membrane</keyword>
<dbReference type="GO" id="GO:0004930">
    <property type="term" value="F:G protein-coupled receptor activity"/>
    <property type="evidence" value="ECO:0007669"/>
    <property type="project" value="UniProtKB-KW"/>
</dbReference>
<dbReference type="FunFam" id="2.10.50.30:FF:000001">
    <property type="entry name" value="metabotropic glutamate receptor 1"/>
    <property type="match status" value="1"/>
</dbReference>
<evidence type="ECO:0000256" key="8">
    <source>
        <dbReference type="ARBA" id="ARBA00023170"/>
    </source>
</evidence>
<evidence type="ECO:0000256" key="7">
    <source>
        <dbReference type="ARBA" id="ARBA00023136"/>
    </source>
</evidence>
<evidence type="ECO:0000313" key="14">
    <source>
        <dbReference type="EMBL" id="KAK9501334.1"/>
    </source>
</evidence>
<keyword evidence="9" id="KW-0325">Glycoprotein</keyword>
<name>A0AAW1CRW2_9HEMI</name>
<evidence type="ECO:0000313" key="15">
    <source>
        <dbReference type="Proteomes" id="UP001461498"/>
    </source>
</evidence>
<evidence type="ECO:0000256" key="2">
    <source>
        <dbReference type="ARBA" id="ARBA00007242"/>
    </source>
</evidence>
<comment type="subcellular location">
    <subcellularLocation>
        <location evidence="1">Cell membrane</location>
        <topology evidence="1">Multi-pass membrane protein</topology>
    </subcellularLocation>
</comment>
<dbReference type="InterPro" id="IPR050726">
    <property type="entry name" value="mGluR"/>
</dbReference>
<feature type="transmembrane region" description="Helical" evidence="12">
    <location>
        <begin position="80"/>
        <end position="103"/>
    </location>
</feature>